<dbReference type="AlphaFoldDB" id="A0A4Y7RSP3"/>
<proteinExistence type="predicted"/>
<sequence length="104" mass="11715">MRAVQFRPKRAVSSLDAEQRSQAGFNTMDGSVHKLSNLLFKGCKKKQSDILPALLVILYVSVYLYVHLDLQVHLGRWFCYSQIKDPGARGGSKVSGGKYQGIWR</sequence>
<comment type="caution">
    <text evidence="2">The sequence shown here is derived from an EMBL/GenBank/DDBJ whole genome shotgun (WGS) entry which is preliminary data.</text>
</comment>
<keyword evidence="1" id="KW-0812">Transmembrane</keyword>
<dbReference type="Proteomes" id="UP000297597">
    <property type="component" value="Unassembled WGS sequence"/>
</dbReference>
<gene>
    <name evidence="2" type="ORF">Pmgp_01270</name>
</gene>
<name>A0A4Y7RSP3_9FIRM</name>
<accession>A0A4Y7RSP3</accession>
<keyword evidence="1" id="KW-0472">Membrane</keyword>
<reference evidence="2 3" key="1">
    <citation type="journal article" date="2018" name="Environ. Microbiol.">
        <title>Novel energy conservation strategies and behaviour of Pelotomaculum schinkii driving syntrophic propionate catabolism.</title>
        <authorList>
            <person name="Hidalgo-Ahumada C.A.P."/>
            <person name="Nobu M.K."/>
            <person name="Narihiro T."/>
            <person name="Tamaki H."/>
            <person name="Liu W.T."/>
            <person name="Kamagata Y."/>
            <person name="Stams A.J.M."/>
            <person name="Imachi H."/>
            <person name="Sousa D.Z."/>
        </authorList>
    </citation>
    <scope>NUCLEOTIDE SEQUENCE [LARGE SCALE GENOMIC DNA]</scope>
    <source>
        <strain evidence="2 3">MGP</strain>
    </source>
</reference>
<evidence type="ECO:0000313" key="3">
    <source>
        <dbReference type="Proteomes" id="UP000297597"/>
    </source>
</evidence>
<protein>
    <submittedName>
        <fullName evidence="2">Uncharacterized protein</fullName>
    </submittedName>
</protein>
<feature type="transmembrane region" description="Helical" evidence="1">
    <location>
        <begin position="50"/>
        <end position="68"/>
    </location>
</feature>
<evidence type="ECO:0000256" key="1">
    <source>
        <dbReference type="SAM" id="Phobius"/>
    </source>
</evidence>
<keyword evidence="3" id="KW-1185">Reference proteome</keyword>
<keyword evidence="1" id="KW-1133">Transmembrane helix</keyword>
<dbReference type="EMBL" id="QFFZ01000010">
    <property type="protein sequence ID" value="TEB11903.1"/>
    <property type="molecule type" value="Genomic_DNA"/>
</dbReference>
<evidence type="ECO:0000313" key="2">
    <source>
        <dbReference type="EMBL" id="TEB11903.1"/>
    </source>
</evidence>
<organism evidence="2 3">
    <name type="scientific">Pelotomaculum propionicicum</name>
    <dbReference type="NCBI Taxonomy" id="258475"/>
    <lineage>
        <taxon>Bacteria</taxon>
        <taxon>Bacillati</taxon>
        <taxon>Bacillota</taxon>
        <taxon>Clostridia</taxon>
        <taxon>Eubacteriales</taxon>
        <taxon>Desulfotomaculaceae</taxon>
        <taxon>Pelotomaculum</taxon>
    </lineage>
</organism>